<evidence type="ECO:0000259" key="2">
    <source>
        <dbReference type="Pfam" id="PF21834"/>
    </source>
</evidence>
<protein>
    <recommendedName>
        <fullName evidence="2">DUF6894 domain-containing protein</fullName>
    </recommendedName>
</protein>
<feature type="domain" description="DUF6894" evidence="2">
    <location>
        <begin position="3"/>
        <end position="69"/>
    </location>
</feature>
<reference evidence="3" key="1">
    <citation type="journal article" date="2014" name="Int. J. Syst. Evol. Microbiol.">
        <title>Complete genome sequence of Corynebacterium casei LMG S-19264T (=DSM 44701T), isolated from a smear-ripened cheese.</title>
        <authorList>
            <consortium name="US DOE Joint Genome Institute (JGI-PGF)"/>
            <person name="Walter F."/>
            <person name="Albersmeier A."/>
            <person name="Kalinowski J."/>
            <person name="Ruckert C."/>
        </authorList>
    </citation>
    <scope>NUCLEOTIDE SEQUENCE</scope>
    <source>
        <strain evidence="3">KCTC 32437</strain>
    </source>
</reference>
<dbReference type="Proteomes" id="UP000646579">
    <property type="component" value="Unassembled WGS sequence"/>
</dbReference>
<accession>A0A918S756</accession>
<dbReference type="EMBL" id="BMZE01000002">
    <property type="protein sequence ID" value="GHA27766.1"/>
    <property type="molecule type" value="Genomic_DNA"/>
</dbReference>
<organism evidence="3 4">
    <name type="scientific">Devosia pacifica</name>
    <dbReference type="NCBI Taxonomy" id="1335967"/>
    <lineage>
        <taxon>Bacteria</taxon>
        <taxon>Pseudomonadati</taxon>
        <taxon>Pseudomonadota</taxon>
        <taxon>Alphaproteobacteria</taxon>
        <taxon>Hyphomicrobiales</taxon>
        <taxon>Devosiaceae</taxon>
        <taxon>Devosia</taxon>
    </lineage>
</organism>
<name>A0A918S756_9HYPH</name>
<keyword evidence="4" id="KW-1185">Reference proteome</keyword>
<evidence type="ECO:0000313" key="4">
    <source>
        <dbReference type="Proteomes" id="UP000646579"/>
    </source>
</evidence>
<feature type="compositionally biased region" description="Basic and acidic residues" evidence="1">
    <location>
        <begin position="9"/>
        <end position="23"/>
    </location>
</feature>
<gene>
    <name evidence="3" type="ORF">GCM10007989_24570</name>
</gene>
<proteinExistence type="predicted"/>
<dbReference type="Pfam" id="PF21834">
    <property type="entry name" value="DUF6894"/>
    <property type="match status" value="1"/>
</dbReference>
<evidence type="ECO:0000256" key="1">
    <source>
        <dbReference type="SAM" id="MobiDB-lite"/>
    </source>
</evidence>
<sequence length="82" mass="9043">MAHYFLQLREGKTTRPDPGEHKFSSAPRAMAAALEVAREIADDRMRDGLELGIDAVEVVSENGQYLGSILLRSVARLNSSTR</sequence>
<dbReference type="InterPro" id="IPR054189">
    <property type="entry name" value="DUF6894"/>
</dbReference>
<comment type="caution">
    <text evidence="3">The sequence shown here is derived from an EMBL/GenBank/DDBJ whole genome shotgun (WGS) entry which is preliminary data.</text>
</comment>
<reference evidence="3" key="2">
    <citation type="submission" date="2020-09" db="EMBL/GenBank/DDBJ databases">
        <authorList>
            <person name="Sun Q."/>
            <person name="Kim S."/>
        </authorList>
    </citation>
    <scope>NUCLEOTIDE SEQUENCE</scope>
    <source>
        <strain evidence="3">KCTC 32437</strain>
    </source>
</reference>
<feature type="region of interest" description="Disordered" evidence="1">
    <location>
        <begin position="1"/>
        <end position="26"/>
    </location>
</feature>
<dbReference type="AlphaFoldDB" id="A0A918S756"/>
<dbReference type="RefSeq" id="WP_373297315.1">
    <property type="nucleotide sequence ID" value="NZ_BMZE01000002.1"/>
</dbReference>
<evidence type="ECO:0000313" key="3">
    <source>
        <dbReference type="EMBL" id="GHA27766.1"/>
    </source>
</evidence>